<organism evidence="1 2">
    <name type="scientific">Hypholoma sublateritium (strain FD-334 SS-4)</name>
    <dbReference type="NCBI Taxonomy" id="945553"/>
    <lineage>
        <taxon>Eukaryota</taxon>
        <taxon>Fungi</taxon>
        <taxon>Dikarya</taxon>
        <taxon>Basidiomycota</taxon>
        <taxon>Agaricomycotina</taxon>
        <taxon>Agaricomycetes</taxon>
        <taxon>Agaricomycetidae</taxon>
        <taxon>Agaricales</taxon>
        <taxon>Agaricineae</taxon>
        <taxon>Strophariaceae</taxon>
        <taxon>Hypholoma</taxon>
    </lineage>
</organism>
<dbReference type="InterPro" id="IPR023213">
    <property type="entry name" value="CAT-like_dom_sf"/>
</dbReference>
<dbReference type="Proteomes" id="UP000054270">
    <property type="component" value="Unassembled WGS sequence"/>
</dbReference>
<gene>
    <name evidence="1" type="ORF">HYPSUDRAFT_55353</name>
</gene>
<proteinExistence type="predicted"/>
<protein>
    <submittedName>
        <fullName evidence="1">Uncharacterized protein</fullName>
    </submittedName>
</protein>
<dbReference type="AlphaFoldDB" id="A0A0D2NS58"/>
<evidence type="ECO:0000313" key="1">
    <source>
        <dbReference type="EMBL" id="KJA21639.1"/>
    </source>
</evidence>
<evidence type="ECO:0000313" key="2">
    <source>
        <dbReference type="Proteomes" id="UP000054270"/>
    </source>
</evidence>
<dbReference type="OMA" id="CWHITRL"/>
<reference evidence="2" key="1">
    <citation type="submission" date="2014-04" db="EMBL/GenBank/DDBJ databases">
        <title>Evolutionary Origins and Diversification of the Mycorrhizal Mutualists.</title>
        <authorList>
            <consortium name="DOE Joint Genome Institute"/>
            <consortium name="Mycorrhizal Genomics Consortium"/>
            <person name="Kohler A."/>
            <person name="Kuo A."/>
            <person name="Nagy L.G."/>
            <person name="Floudas D."/>
            <person name="Copeland A."/>
            <person name="Barry K.W."/>
            <person name="Cichocki N."/>
            <person name="Veneault-Fourrey C."/>
            <person name="LaButti K."/>
            <person name="Lindquist E.A."/>
            <person name="Lipzen A."/>
            <person name="Lundell T."/>
            <person name="Morin E."/>
            <person name="Murat C."/>
            <person name="Riley R."/>
            <person name="Ohm R."/>
            <person name="Sun H."/>
            <person name="Tunlid A."/>
            <person name="Henrissat B."/>
            <person name="Grigoriev I.V."/>
            <person name="Hibbett D.S."/>
            <person name="Martin F."/>
        </authorList>
    </citation>
    <scope>NUCLEOTIDE SEQUENCE [LARGE SCALE GENOMIC DNA]</scope>
    <source>
        <strain evidence="2">FD-334 SS-4</strain>
    </source>
</reference>
<keyword evidence="2" id="KW-1185">Reference proteome</keyword>
<sequence length="479" mass="52286">MNTSVPENYALLPLTVFDKMFERTTFITGWLVEGKIDASAFTSALDTVTKKWRMLSGRLQSVKEGEDVKWYIKIPLGPIPPDYPTYALTTSVSPVPLSEYVSIPIPPVSASLPQSVFLHASTPRQCIAWEKTDHPLTCWNVVYFPASANNGVDYTCIGFARSHGIFDGGGAAQIMNALVAEMRKREWTPPSPPHAGLNLNPVEEAVIREAQAKRFSLENYDGPIGYIPIPIGGAGLTKLIEWHIGERQVRGAARRVALLPKAVLTDLVESAKSALLAEGGQVHHITTGDILAAWIFKTAYSGSSDSTMMIHCTNFASFRDLLKHTVKSVTAFPHNAFIPLPYPVLSVGDVKSFSLSALTSLFAASRLSLTIDHVIAAHHLLQKPCFPSPPGAQETMTISNVSASRILEADWTAVRSKRTLCGYRYQASPTDFLFTNAVYIAGRLGDGSVVLDSTLNKARFDLLSGEIQRSTAKLEKKSL</sequence>
<dbReference type="STRING" id="945553.A0A0D2NS58"/>
<dbReference type="OrthoDB" id="21502at2759"/>
<accession>A0A0D2NS58</accession>
<dbReference type="EMBL" id="KN817556">
    <property type="protein sequence ID" value="KJA21639.1"/>
    <property type="molecule type" value="Genomic_DNA"/>
</dbReference>
<name>A0A0D2NS58_HYPSF</name>
<dbReference type="Gene3D" id="3.30.559.10">
    <property type="entry name" value="Chloramphenicol acetyltransferase-like domain"/>
    <property type="match status" value="2"/>
</dbReference>